<organism evidence="2 5">
    <name type="scientific">Arthrobacter zhangbolii</name>
    <dbReference type="NCBI Taxonomy" id="2886936"/>
    <lineage>
        <taxon>Bacteria</taxon>
        <taxon>Bacillati</taxon>
        <taxon>Actinomycetota</taxon>
        <taxon>Actinomycetes</taxon>
        <taxon>Micrococcales</taxon>
        <taxon>Micrococcaceae</taxon>
        <taxon>Arthrobacter</taxon>
    </lineage>
</organism>
<reference evidence="2" key="1">
    <citation type="submission" date="2021-10" db="EMBL/GenBank/DDBJ databases">
        <title>Novel species in genus Arthrobacter.</title>
        <authorList>
            <person name="Liu Y."/>
        </authorList>
    </citation>
    <scope>NUCLEOTIDE SEQUENCE</scope>
    <source>
        <strain evidence="4">zg-Y462</strain>
        <strain evidence="2">Zg-Y462</strain>
    </source>
</reference>
<dbReference type="RefSeq" id="WP_227929521.1">
    <property type="nucleotide sequence ID" value="NZ_CP094984.1"/>
</dbReference>
<proteinExistence type="predicted"/>
<evidence type="ECO:0000256" key="1">
    <source>
        <dbReference type="SAM" id="MobiDB-lite"/>
    </source>
</evidence>
<dbReference type="Proteomes" id="UP001155145">
    <property type="component" value="Unassembled WGS sequence"/>
</dbReference>
<dbReference type="AlphaFoldDB" id="A0A9X1M9T5"/>
<dbReference type="EMBL" id="JAJFZT010000009">
    <property type="protein sequence ID" value="MCC3273906.1"/>
    <property type="molecule type" value="Genomic_DNA"/>
</dbReference>
<protein>
    <submittedName>
        <fullName evidence="2">Uncharacterized protein</fullName>
    </submittedName>
</protein>
<evidence type="ECO:0000313" key="2">
    <source>
        <dbReference type="EMBL" id="MCC3273906.1"/>
    </source>
</evidence>
<gene>
    <name evidence="2" type="ORF">LJ755_14360</name>
    <name evidence="3" type="ORF">MUK71_10790</name>
</gene>
<name>A0A9X1M9T5_9MICC</name>
<evidence type="ECO:0000313" key="3">
    <source>
        <dbReference type="EMBL" id="UON91106.1"/>
    </source>
</evidence>
<sequence>MARKSVLFTALGLGSAATVWTARRLRMLLAHGAVQMAAGPAPGPEAERTAPQPTAANGAPPQATTVTTGDPASNLPARTWVVDNGSDWDGNPGELVILPCNRTARGHESK</sequence>
<feature type="compositionally biased region" description="Polar residues" evidence="1">
    <location>
        <begin position="62"/>
        <end position="71"/>
    </location>
</feature>
<evidence type="ECO:0000313" key="5">
    <source>
        <dbReference type="Proteomes" id="UP001155145"/>
    </source>
</evidence>
<keyword evidence="4" id="KW-1185">Reference proteome</keyword>
<feature type="region of interest" description="Disordered" evidence="1">
    <location>
        <begin position="37"/>
        <end position="78"/>
    </location>
</feature>
<dbReference type="Proteomes" id="UP000829758">
    <property type="component" value="Chromosome"/>
</dbReference>
<accession>A0A9X1M9T5</accession>
<dbReference type="EMBL" id="CP094984">
    <property type="protein sequence ID" value="UON91106.1"/>
    <property type="molecule type" value="Genomic_DNA"/>
</dbReference>
<evidence type="ECO:0000313" key="4">
    <source>
        <dbReference type="Proteomes" id="UP000829758"/>
    </source>
</evidence>